<reference evidence="1 2" key="1">
    <citation type="submission" date="2018-06" db="EMBL/GenBank/DDBJ databases">
        <authorList>
            <consortium name="Pathogen Informatics"/>
            <person name="Doyle S."/>
        </authorList>
    </citation>
    <scope>NUCLEOTIDE SEQUENCE [LARGE SCALE GENOMIC DNA]</scope>
    <source>
        <strain evidence="1 2">NCTC12229</strain>
    </source>
</reference>
<dbReference type="AlphaFoldDB" id="A0A378WIR0"/>
<name>A0A378WIR0_9NEIS</name>
<evidence type="ECO:0000313" key="1">
    <source>
        <dbReference type="EMBL" id="SUA36353.1"/>
    </source>
</evidence>
<protein>
    <submittedName>
        <fullName evidence="1">Putative phage tail assembly protein</fullName>
    </submittedName>
</protein>
<dbReference type="RefSeq" id="WP_115133604.1">
    <property type="nucleotide sequence ID" value="NZ_UGRS01000001.1"/>
</dbReference>
<evidence type="ECO:0000313" key="2">
    <source>
        <dbReference type="Proteomes" id="UP000254055"/>
    </source>
</evidence>
<dbReference type="Pfam" id="PF06995">
    <property type="entry name" value="Phage_P2_GpU"/>
    <property type="match status" value="1"/>
</dbReference>
<accession>A0A378WIR0</accession>
<organism evidence="1 2">
    <name type="scientific">Neisseria zoodegmatis</name>
    <dbReference type="NCBI Taxonomy" id="326523"/>
    <lineage>
        <taxon>Bacteria</taxon>
        <taxon>Pseudomonadati</taxon>
        <taxon>Pseudomonadota</taxon>
        <taxon>Betaproteobacteria</taxon>
        <taxon>Neisseriales</taxon>
        <taxon>Neisseriaceae</taxon>
        <taxon>Neisseria</taxon>
    </lineage>
</organism>
<gene>
    <name evidence="1" type="ORF">NCTC12229_00768</name>
</gene>
<dbReference type="OrthoDB" id="9032474at2"/>
<sequence>MYAMLGDVRFEPLTGFTSLEADHAAVFAKHDVLQGRPRLQAMGNDLTTMRFSLKLHWKLGNPDTAYKGLLAAKESQQAQALVYGSGRFVGWFVIERLAERTLIQDAQGRTAARELDVELTEFVGDPNNPLPTPGVMSGGKNPLLALLPESVQAQASDIMQAVEKGVQIYRAAADGIEQMQRLVYAAKDIKSDPAGVLGLVGDALQIGSGTLDKLSALPAVTAVLGDLQGAAVFAAQAGQAAHQLGSAVGSLRTGQDDGSIGGWLDAAVNAVDSASASLQDGAAAVETLTGWLAVRRDK</sequence>
<dbReference type="Proteomes" id="UP000254055">
    <property type="component" value="Unassembled WGS sequence"/>
</dbReference>
<proteinExistence type="predicted"/>
<dbReference type="EMBL" id="UGRS01000001">
    <property type="protein sequence ID" value="SUA36353.1"/>
    <property type="molecule type" value="Genomic_DNA"/>
</dbReference>
<dbReference type="InterPro" id="IPR009734">
    <property type="entry name" value="Myoviridae_GpU"/>
</dbReference>